<gene>
    <name evidence="1" type="ORF">K488DRAFT_84862</name>
</gene>
<evidence type="ECO:0000313" key="1">
    <source>
        <dbReference type="EMBL" id="KAI0033503.1"/>
    </source>
</evidence>
<protein>
    <submittedName>
        <fullName evidence="1">Uncharacterized protein</fullName>
    </submittedName>
</protein>
<dbReference type="Proteomes" id="UP000814128">
    <property type="component" value="Unassembled WGS sequence"/>
</dbReference>
<sequence>MWGKITSAFGSTSRRHDDDRTEVLPSILEKHPNLSVFHEAEEDMKDFPLPIPPTHDTAAQAQQEPSKPPVSPSPPPSPSKKKSMLKRLSVRGLRPETPDGQAPSVAKKVKSHLGLITKQTSQISISSSHDTQSVRMSTDTRPSIDSVCTPTTPLDARFGGGSLRSILRDRNTPATGQNVRFFSRDAYKVISPDASGASQSEDGHDNALMPKLSLSKPRAHRPPLAQDLFAPPTTSTPAQKSNSSPPMSPSTSQPTFARLQGGMTPLPPPEISNIFDLSGGRELPPIPGTGMGLLDDAVEVSFSTDGDSSRDSGFSNASSVPSASSAPSRMVSSDAQQVVAPAPSHDRAHSFSFGQTVFRAPAPTLPTPEDTSRLSASALGDAYPGRPPSRNRAMSDSAFAALLRAATPTQRAPEADIRDVSSTSLVLHDKPSKKRTKEREPADPFSANATTYYTPGTMLPPTPPNPTHARKASREEDELWSLRTQLALQSDLVAQYEVDLRARDALVSSLTLAKETLEKEENKRRSAVRAWKKKVAEMERVVRGLEDEIAGSRQESFDRSIMDEASDAALRALHARKAELERSLEGRDAELSSLRGKLEEKEKKIEEQEREVKEKDEGERRLREGIRAAQEQIEAMNAPSRRASAASSEGSPAVGESAEDMQSFLQMQLEQARVTLLGREDELARRDEELARREEEVAALKNDLAHRDEQLAEREEELAHRSEELSQRTDELARCTAEIDSLKSDLAQRTDELKTLHAELEVQWRGTEQAGERMAADRAERNTLQTALVELEQKLEVAEGARVALEEERAASDEEREELERHLHEEQENVDGLTQALQEREEALNALEAELTYAKSNAQRVEGIVEQRNSEIDDLAQRVVASEDDAEALREELTRVRRESERAADEQRRTIAELTQRDSAAREQTADAIREKAQADVAKGIADERVKGLEADVERLRKQVHGLQQESANKEVRITALTKEREQLAEDVYGLNTALDAKQQELELIKRKKEVKAVTAAAISAPRASLVSHRRDSSVPLTNATATPSRPSSRLSDGSTDSKSSSTKPALAPRVSTLGKSVRANGPLSASTATPKGPMGPPPVTKPRQSIATPTPASHSRIPSTTLSRSTIKPASSLAQSASARSLAQSTATPPTVRRTSSASAAAVSARAKSPPVSTPVRANVPLAPALSERDEKENVAVPA</sequence>
<organism evidence="1 2">
    <name type="scientific">Vararia minispora EC-137</name>
    <dbReference type="NCBI Taxonomy" id="1314806"/>
    <lineage>
        <taxon>Eukaryota</taxon>
        <taxon>Fungi</taxon>
        <taxon>Dikarya</taxon>
        <taxon>Basidiomycota</taxon>
        <taxon>Agaricomycotina</taxon>
        <taxon>Agaricomycetes</taxon>
        <taxon>Russulales</taxon>
        <taxon>Lachnocladiaceae</taxon>
        <taxon>Vararia</taxon>
    </lineage>
</organism>
<reference evidence="1" key="1">
    <citation type="submission" date="2021-02" db="EMBL/GenBank/DDBJ databases">
        <authorList>
            <consortium name="DOE Joint Genome Institute"/>
            <person name="Ahrendt S."/>
            <person name="Looney B.P."/>
            <person name="Miyauchi S."/>
            <person name="Morin E."/>
            <person name="Drula E."/>
            <person name="Courty P.E."/>
            <person name="Chicoki N."/>
            <person name="Fauchery L."/>
            <person name="Kohler A."/>
            <person name="Kuo A."/>
            <person name="Labutti K."/>
            <person name="Pangilinan J."/>
            <person name="Lipzen A."/>
            <person name="Riley R."/>
            <person name="Andreopoulos W."/>
            <person name="He G."/>
            <person name="Johnson J."/>
            <person name="Barry K.W."/>
            <person name="Grigoriev I.V."/>
            <person name="Nagy L."/>
            <person name="Hibbett D."/>
            <person name="Henrissat B."/>
            <person name="Matheny P.B."/>
            <person name="Labbe J."/>
            <person name="Martin F."/>
        </authorList>
    </citation>
    <scope>NUCLEOTIDE SEQUENCE</scope>
    <source>
        <strain evidence="1">EC-137</strain>
    </source>
</reference>
<keyword evidence="2" id="KW-1185">Reference proteome</keyword>
<dbReference type="EMBL" id="MU273518">
    <property type="protein sequence ID" value="KAI0033503.1"/>
    <property type="molecule type" value="Genomic_DNA"/>
</dbReference>
<proteinExistence type="predicted"/>
<accession>A0ACB8QPT5</accession>
<name>A0ACB8QPT5_9AGAM</name>
<evidence type="ECO:0000313" key="2">
    <source>
        <dbReference type="Proteomes" id="UP000814128"/>
    </source>
</evidence>
<comment type="caution">
    <text evidence="1">The sequence shown here is derived from an EMBL/GenBank/DDBJ whole genome shotgun (WGS) entry which is preliminary data.</text>
</comment>
<reference evidence="1" key="2">
    <citation type="journal article" date="2022" name="New Phytol.">
        <title>Evolutionary transition to the ectomycorrhizal habit in the genomes of a hyperdiverse lineage of mushroom-forming fungi.</title>
        <authorList>
            <person name="Looney B."/>
            <person name="Miyauchi S."/>
            <person name="Morin E."/>
            <person name="Drula E."/>
            <person name="Courty P.E."/>
            <person name="Kohler A."/>
            <person name="Kuo A."/>
            <person name="LaButti K."/>
            <person name="Pangilinan J."/>
            <person name="Lipzen A."/>
            <person name="Riley R."/>
            <person name="Andreopoulos W."/>
            <person name="He G."/>
            <person name="Johnson J."/>
            <person name="Nolan M."/>
            <person name="Tritt A."/>
            <person name="Barry K.W."/>
            <person name="Grigoriev I.V."/>
            <person name="Nagy L.G."/>
            <person name="Hibbett D."/>
            <person name="Henrissat B."/>
            <person name="Matheny P.B."/>
            <person name="Labbe J."/>
            <person name="Martin F.M."/>
        </authorList>
    </citation>
    <scope>NUCLEOTIDE SEQUENCE</scope>
    <source>
        <strain evidence="1">EC-137</strain>
    </source>
</reference>